<feature type="domain" description="AMP-dependent synthetase/ligase" evidence="1">
    <location>
        <begin position="45"/>
        <end position="435"/>
    </location>
</feature>
<organism evidence="3">
    <name type="scientific">Cupriavidus taiwanensis</name>
    <dbReference type="NCBI Taxonomy" id="164546"/>
    <lineage>
        <taxon>Bacteria</taxon>
        <taxon>Pseudomonadati</taxon>
        <taxon>Pseudomonadota</taxon>
        <taxon>Betaproteobacteria</taxon>
        <taxon>Burkholderiales</taxon>
        <taxon>Burkholderiaceae</taxon>
        <taxon>Cupriavidus</taxon>
    </lineage>
</organism>
<keyword evidence="3" id="KW-0436">Ligase</keyword>
<dbReference type="Gene3D" id="3.40.50.12780">
    <property type="entry name" value="N-terminal domain of ligase-like"/>
    <property type="match status" value="1"/>
</dbReference>
<dbReference type="InterPro" id="IPR000873">
    <property type="entry name" value="AMP-dep_synth/lig_dom"/>
</dbReference>
<evidence type="ECO:0000259" key="1">
    <source>
        <dbReference type="Pfam" id="PF00501"/>
    </source>
</evidence>
<feature type="domain" description="AMP-binding enzyme C-terminal" evidence="2">
    <location>
        <begin position="486"/>
        <end position="561"/>
    </location>
</feature>
<evidence type="ECO:0000259" key="2">
    <source>
        <dbReference type="Pfam" id="PF13193"/>
    </source>
</evidence>
<dbReference type="InterPro" id="IPR020845">
    <property type="entry name" value="AMP-binding_CS"/>
</dbReference>
<name>A0A375EC43_9BURK</name>
<sequence>MAMQSHFNTYWTEADLSSLEKIRTFEELPLAERRLPETTYQMLRDGCANDPDKVAIWYMHTGCDTPENAEATTYRQLWRRVNQTANLLSSLGIGETDVVSLLVPTVTESQFLLWGGQAAGIINPVNWMLDSNILSHMIGSAEARVLAVYGGDEHIDLWPKVSEMLPSLPNIRAVVSIGGRRPQVQGLHGVPVIDFEAVIEQFPDDHLVSGRQIRGTDVAALFHTGGTTGTPKLAPQTHRAEVFSTWAYGMVYGTKPEDVRSTGLPVFHVGGALAGCLHTLVRGATLVLMTSIGWRHPTAVSNFWNTVEAFRVTAAALVPTIINQLLRLPIGGADISSLRVASTGTAPLSAYVAEGFKAKVGIPLLETYGMTESTSVTTSNPRFGVKKTGSAGLPFPYQTIKAVRIDTQTRSFSECAPNEAGNIVIEGPAVFDGYLDPAANSKVFLSGKWLDTGDLGYIDKDGYLWITGRAKDLIIRGGHNIDPRMIEEAFFKHPEIIEVAAIGVPDAYAGEMPGAYVVVKADSKVCADELRQFGTENIPERAAVPKHYFLVDELPKTPLGKVNKAALRVDATQREYARIVQGLGIASLEKVEAHDQGSAGVRCLVWLRDTPAKESETDTIRQALSAFTVPYEISIVR</sequence>
<dbReference type="InterPro" id="IPR050237">
    <property type="entry name" value="ATP-dep_AMP-bd_enzyme"/>
</dbReference>
<dbReference type="Gene3D" id="3.30.300.30">
    <property type="match status" value="1"/>
</dbReference>
<dbReference type="Pfam" id="PF13193">
    <property type="entry name" value="AMP-binding_C"/>
    <property type="match status" value="1"/>
</dbReference>
<dbReference type="AlphaFoldDB" id="A0A375EC43"/>
<evidence type="ECO:0000313" key="3">
    <source>
        <dbReference type="EMBL" id="SOZ72925.1"/>
    </source>
</evidence>
<dbReference type="Proteomes" id="UP000256952">
    <property type="component" value="Chromosome CBM2613_b"/>
</dbReference>
<dbReference type="InterPro" id="IPR025110">
    <property type="entry name" value="AMP-bd_C"/>
</dbReference>
<gene>
    <name evidence="3" type="ORF">CBM2613_B50073</name>
</gene>
<dbReference type="PANTHER" id="PTHR43767">
    <property type="entry name" value="LONG-CHAIN-FATTY-ACID--COA LIGASE"/>
    <property type="match status" value="1"/>
</dbReference>
<dbReference type="NCBIfam" id="NF005714">
    <property type="entry name" value="PRK07529.1"/>
    <property type="match status" value="1"/>
</dbReference>
<protein>
    <submittedName>
        <fullName evidence="3">AMP-dependent ligase</fullName>
    </submittedName>
</protein>
<dbReference type="InterPro" id="IPR042099">
    <property type="entry name" value="ANL_N_sf"/>
</dbReference>
<comment type="caution">
    <text evidence="3">The sequence shown here is derived from an EMBL/GenBank/DDBJ whole genome shotgun (WGS) entry which is preliminary data.</text>
</comment>
<dbReference type="Pfam" id="PF00501">
    <property type="entry name" value="AMP-binding"/>
    <property type="match status" value="1"/>
</dbReference>
<dbReference type="PANTHER" id="PTHR43767:SF1">
    <property type="entry name" value="NONRIBOSOMAL PEPTIDE SYNTHASE PES1 (EUROFUNG)-RELATED"/>
    <property type="match status" value="1"/>
</dbReference>
<reference evidence="3" key="1">
    <citation type="submission" date="2018-01" db="EMBL/GenBank/DDBJ databases">
        <authorList>
            <person name="Clerissi C."/>
        </authorList>
    </citation>
    <scope>NUCLEOTIDE SEQUENCE</scope>
    <source>
        <strain evidence="3">Cupriavidus taiwanensis STM 8556</strain>
    </source>
</reference>
<accession>A0A375EC43</accession>
<dbReference type="GO" id="GO:0016878">
    <property type="term" value="F:acid-thiol ligase activity"/>
    <property type="evidence" value="ECO:0007669"/>
    <property type="project" value="UniProtKB-ARBA"/>
</dbReference>
<dbReference type="PROSITE" id="PS00455">
    <property type="entry name" value="AMP_BINDING"/>
    <property type="match status" value="1"/>
</dbReference>
<dbReference type="EMBL" id="OFTH01000047">
    <property type="protein sequence ID" value="SOZ72925.1"/>
    <property type="molecule type" value="Genomic_DNA"/>
</dbReference>
<dbReference type="InterPro" id="IPR045851">
    <property type="entry name" value="AMP-bd_C_sf"/>
</dbReference>
<proteinExistence type="predicted"/>
<dbReference type="SUPFAM" id="SSF56801">
    <property type="entry name" value="Acetyl-CoA synthetase-like"/>
    <property type="match status" value="1"/>
</dbReference>